<dbReference type="InterPro" id="IPR001667">
    <property type="entry name" value="DDH_dom"/>
</dbReference>
<keyword evidence="3" id="KW-0540">Nuclease</keyword>
<dbReference type="InterPro" id="IPR051673">
    <property type="entry name" value="SSDNA_exonuclease_RecJ"/>
</dbReference>
<comment type="similarity">
    <text evidence="1">Belongs to the RecJ family.</text>
</comment>
<gene>
    <name evidence="9" type="ORF">DCY43_00765</name>
</gene>
<sequence length="559" mass="61041">MKNWNVLCVYQPGVDVVSELLKNRGIAPEDKAEFLAPAPLAKYIKELSADFRKALVQAKDLILKAIAKDVPIVIHGDYDADGICATAILYQTLTQTLGYTKTMYFLPNRFDQGYGLSKDSVDTIWHTIQKTYGSKSGLIIPGLIITVDCGITAEPEVIHQLKALGLDIIITDHHQKKSQQPKADVLVWTDQMVGSGVALALSLVLGLRDERLVSLAGLATITDLGLLKGFNRALVRKALEILNTNPPLGIKKLLEVSGRTGGEITTYDAGYVIGPRLNASGRLESAYASLFLLLDEDPQKVTEFAQKLHVVNIERQDMTQKLYSLAQTLLTEQKSLENKIVICSHKDFHEGVIGLVAGKLAQSQHRPAVVISSLENGGKGSARSVPGLNIIDLLRSFEHLFESMGGHPMAAGFTLKKGMLDQFIQEFTAHANKVVDAALLIPTITVDMEIPLPSVTVDFVCELNRLRPFGVGNPEPVFLSRAVSVVGNDFVGREGNHLSLKLFAGAGQTSYKAIYFDARNQGVSTFGLGTKLDLVYSLALKDYNGKSYVDLIVKDFRIL</sequence>
<feature type="domain" description="DHHA1" evidence="7">
    <location>
        <begin position="339"/>
        <end position="429"/>
    </location>
</feature>
<evidence type="ECO:0000259" key="8">
    <source>
        <dbReference type="Pfam" id="PF17768"/>
    </source>
</evidence>
<comment type="caution">
    <text evidence="9">The sequence shown here is derived from an EMBL/GenBank/DDBJ whole genome shotgun (WGS) entry which is preliminary data.</text>
</comment>
<dbReference type="Pfam" id="PF01368">
    <property type="entry name" value="DHH"/>
    <property type="match status" value="1"/>
</dbReference>
<dbReference type="EMBL" id="DNHX01000007">
    <property type="protein sequence ID" value="HAZ29273.1"/>
    <property type="molecule type" value="Genomic_DNA"/>
</dbReference>
<reference evidence="9 10" key="1">
    <citation type="journal article" date="2018" name="Nat. Biotechnol.">
        <title>A standardized bacterial taxonomy based on genome phylogeny substantially revises the tree of life.</title>
        <authorList>
            <person name="Parks D.H."/>
            <person name="Chuvochina M."/>
            <person name="Waite D.W."/>
            <person name="Rinke C."/>
            <person name="Skarshewski A."/>
            <person name="Chaumeil P.A."/>
            <person name="Hugenholtz P."/>
        </authorList>
    </citation>
    <scope>NUCLEOTIDE SEQUENCE [LARGE SCALE GENOMIC DNA]</scope>
    <source>
        <strain evidence="9">UBA10185</strain>
    </source>
</reference>
<dbReference type="AlphaFoldDB" id="A0A351JSK3"/>
<dbReference type="Pfam" id="PF02272">
    <property type="entry name" value="DHHA1"/>
    <property type="match status" value="1"/>
</dbReference>
<dbReference type="GO" id="GO:0003676">
    <property type="term" value="F:nucleic acid binding"/>
    <property type="evidence" value="ECO:0007669"/>
    <property type="project" value="InterPro"/>
</dbReference>
<dbReference type="Pfam" id="PF17768">
    <property type="entry name" value="RecJ_OB"/>
    <property type="match status" value="1"/>
</dbReference>
<protein>
    <recommendedName>
        <fullName evidence="2">Single-stranded-DNA-specific exonuclease RecJ</fullName>
    </recommendedName>
</protein>
<evidence type="ECO:0000256" key="4">
    <source>
        <dbReference type="ARBA" id="ARBA00022801"/>
    </source>
</evidence>
<evidence type="ECO:0000259" key="7">
    <source>
        <dbReference type="Pfam" id="PF02272"/>
    </source>
</evidence>
<dbReference type="InterPro" id="IPR003156">
    <property type="entry name" value="DHHA1_dom"/>
</dbReference>
<dbReference type="SUPFAM" id="SSF64182">
    <property type="entry name" value="DHH phosphoesterases"/>
    <property type="match status" value="1"/>
</dbReference>
<dbReference type="InterPro" id="IPR038763">
    <property type="entry name" value="DHH_sf"/>
</dbReference>
<organism evidence="9 10">
    <name type="scientific">candidate division WWE3 bacterium</name>
    <dbReference type="NCBI Taxonomy" id="2053526"/>
    <lineage>
        <taxon>Bacteria</taxon>
        <taxon>Katanobacteria</taxon>
    </lineage>
</organism>
<dbReference type="Gene3D" id="3.10.310.30">
    <property type="match status" value="1"/>
</dbReference>
<dbReference type="InterPro" id="IPR041122">
    <property type="entry name" value="RecJ_OB"/>
</dbReference>
<evidence type="ECO:0000256" key="3">
    <source>
        <dbReference type="ARBA" id="ARBA00022722"/>
    </source>
</evidence>
<name>A0A351JSK3_UNCKA</name>
<accession>A0A351JSK3</accession>
<proteinExistence type="inferred from homology"/>
<evidence type="ECO:0000256" key="1">
    <source>
        <dbReference type="ARBA" id="ARBA00005915"/>
    </source>
</evidence>
<evidence type="ECO:0000256" key="5">
    <source>
        <dbReference type="ARBA" id="ARBA00022839"/>
    </source>
</evidence>
<evidence type="ECO:0000259" key="6">
    <source>
        <dbReference type="Pfam" id="PF01368"/>
    </source>
</evidence>
<evidence type="ECO:0000313" key="10">
    <source>
        <dbReference type="Proteomes" id="UP000264072"/>
    </source>
</evidence>
<dbReference type="PANTHER" id="PTHR30255">
    <property type="entry name" value="SINGLE-STRANDED-DNA-SPECIFIC EXONUCLEASE RECJ"/>
    <property type="match status" value="1"/>
</dbReference>
<dbReference type="GO" id="GO:0004527">
    <property type="term" value="F:exonuclease activity"/>
    <property type="evidence" value="ECO:0007669"/>
    <property type="project" value="UniProtKB-KW"/>
</dbReference>
<keyword evidence="5" id="KW-0269">Exonuclease</keyword>
<evidence type="ECO:0000313" key="9">
    <source>
        <dbReference type="EMBL" id="HAZ29273.1"/>
    </source>
</evidence>
<feature type="domain" description="DDH" evidence="6">
    <location>
        <begin position="72"/>
        <end position="205"/>
    </location>
</feature>
<feature type="domain" description="RecJ OB" evidence="8">
    <location>
        <begin position="446"/>
        <end position="555"/>
    </location>
</feature>
<dbReference type="PANTHER" id="PTHR30255:SF2">
    <property type="entry name" value="SINGLE-STRANDED-DNA-SPECIFIC EXONUCLEASE RECJ"/>
    <property type="match status" value="1"/>
</dbReference>
<dbReference type="Gene3D" id="3.90.1640.30">
    <property type="match status" value="1"/>
</dbReference>
<evidence type="ECO:0000256" key="2">
    <source>
        <dbReference type="ARBA" id="ARBA00019841"/>
    </source>
</evidence>
<keyword evidence="4" id="KW-0378">Hydrolase</keyword>
<dbReference type="Proteomes" id="UP000264072">
    <property type="component" value="Unassembled WGS sequence"/>
</dbReference>